<evidence type="ECO:0000313" key="2">
    <source>
        <dbReference type="EMBL" id="GFB28249.1"/>
    </source>
</evidence>
<organism evidence="2">
    <name type="scientific">Tanacetum cinerariifolium</name>
    <name type="common">Dalmatian daisy</name>
    <name type="synonym">Chrysanthemum cinerariifolium</name>
    <dbReference type="NCBI Taxonomy" id="118510"/>
    <lineage>
        <taxon>Eukaryota</taxon>
        <taxon>Viridiplantae</taxon>
        <taxon>Streptophyta</taxon>
        <taxon>Embryophyta</taxon>
        <taxon>Tracheophyta</taxon>
        <taxon>Spermatophyta</taxon>
        <taxon>Magnoliopsida</taxon>
        <taxon>eudicotyledons</taxon>
        <taxon>Gunneridae</taxon>
        <taxon>Pentapetalae</taxon>
        <taxon>asterids</taxon>
        <taxon>campanulids</taxon>
        <taxon>Asterales</taxon>
        <taxon>Asteraceae</taxon>
        <taxon>Asteroideae</taxon>
        <taxon>Anthemideae</taxon>
        <taxon>Anthemidinae</taxon>
        <taxon>Tanacetum</taxon>
    </lineage>
</organism>
<proteinExistence type="predicted"/>
<dbReference type="GO" id="GO:0003676">
    <property type="term" value="F:nucleic acid binding"/>
    <property type="evidence" value="ECO:0007669"/>
    <property type="project" value="InterPro"/>
</dbReference>
<dbReference type="SUPFAM" id="SSF57756">
    <property type="entry name" value="Retrovirus zinc finger-like domains"/>
    <property type="match status" value="1"/>
</dbReference>
<comment type="caution">
    <text evidence="2">The sequence shown here is derived from an EMBL/GenBank/DDBJ whole genome shotgun (WGS) entry which is preliminary data.</text>
</comment>
<dbReference type="InterPro" id="IPR036875">
    <property type="entry name" value="Znf_CCHC_sf"/>
</dbReference>
<feature type="compositionally biased region" description="Basic and acidic residues" evidence="1">
    <location>
        <begin position="171"/>
        <end position="188"/>
    </location>
</feature>
<gene>
    <name evidence="2" type="ORF">Tci_700220</name>
</gene>
<dbReference type="EMBL" id="BKCJ010592587">
    <property type="protein sequence ID" value="GFB28249.1"/>
    <property type="molecule type" value="Genomic_DNA"/>
</dbReference>
<feature type="region of interest" description="Disordered" evidence="1">
    <location>
        <begin position="239"/>
        <end position="288"/>
    </location>
</feature>
<name>A0A699LA57_TANCI</name>
<dbReference type="AlphaFoldDB" id="A0A699LA57"/>
<evidence type="ECO:0000256" key="1">
    <source>
        <dbReference type="SAM" id="MobiDB-lite"/>
    </source>
</evidence>
<evidence type="ECO:0008006" key="3">
    <source>
        <dbReference type="Google" id="ProtNLM"/>
    </source>
</evidence>
<accession>A0A699LA57</accession>
<feature type="region of interest" description="Disordered" evidence="1">
    <location>
        <begin position="169"/>
        <end position="208"/>
    </location>
</feature>
<dbReference type="Gene3D" id="4.10.60.10">
    <property type="entry name" value="Zinc finger, CCHC-type"/>
    <property type="match status" value="1"/>
</dbReference>
<reference evidence="2" key="1">
    <citation type="journal article" date="2019" name="Sci. Rep.">
        <title>Draft genome of Tanacetum cinerariifolium, the natural source of mosquito coil.</title>
        <authorList>
            <person name="Yamashiro T."/>
            <person name="Shiraishi A."/>
            <person name="Satake H."/>
            <person name="Nakayama K."/>
        </authorList>
    </citation>
    <scope>NUCLEOTIDE SEQUENCE</scope>
</reference>
<feature type="non-terminal residue" evidence="2">
    <location>
        <position position="288"/>
    </location>
</feature>
<sequence>MGFNMSKVECYNCHRKGYFARKCRSLKDTKRNGAAEPQRRNVSVETSTSNALVSQCDGVGGYDWSFQAEEEPTNFALMAFSSSSSSFDNEVVSCSKACTKAYAQLHSYYDKLTADYRKSQSNVISYQTGLESVEARLLVYQQNESIFEDDIKLLKLEVQLRDNALVNLRQNPEKAEQERNDLKLKSDESLPPSPIYDSAPNDVETDHPAFNVQLSPTKPDQDLSHTYRPSAPIIEDCVSNSEDESKTKAQNVPSFVEPTKQVKSPSHSVQHVETSIPPKTAILKPTSN</sequence>
<dbReference type="GO" id="GO:0008270">
    <property type="term" value="F:zinc ion binding"/>
    <property type="evidence" value="ECO:0007669"/>
    <property type="project" value="InterPro"/>
</dbReference>
<feature type="compositionally biased region" description="Polar residues" evidence="1">
    <location>
        <begin position="261"/>
        <end position="273"/>
    </location>
</feature>
<protein>
    <recommendedName>
        <fullName evidence="3">CCHC-type domain-containing protein</fullName>
    </recommendedName>
</protein>